<keyword evidence="4" id="KW-1185">Reference proteome</keyword>
<dbReference type="Gene3D" id="2.60.40.640">
    <property type="match status" value="1"/>
</dbReference>
<dbReference type="OrthoDB" id="3365616at2759"/>
<protein>
    <submittedName>
        <fullName evidence="3">Arrestin</fullName>
    </submittedName>
</protein>
<evidence type="ECO:0000259" key="2">
    <source>
        <dbReference type="Pfam" id="PF00339"/>
    </source>
</evidence>
<sequence length="526" mass="57544">MNVTIVLDRPHSHFTNIDFISGRVYLRVSNNANISSIVVKLEGESKTRLLAPSRPGYNDRAKPVLEVHKLLYKVNCVFPPFQGNGNAPPLGTSYTLTAGNYEYPFQFKLPINNACNTANSLSTNLNFAGLQVEVAKTPTRHVKQTLPPSLSGFPGEAEIKYYVKVTVNRPSLLKENPRAFAPFNFLPIEPPRPPKADGEAYARRQHQFRPSISEPSASKKVEKWFSRKSSTDSATTPAGTPAATPISPMESKMPLARFSVDARLPNPSILTCNEEIPLRILVKQLSERDENVYLQMVQIEIIGYTKIVAHDVVRTETNGWVVLSMSNMAIPLGSPTDPVGTEVSINREYWAGKTLPNTIAPSFQTCNISRYYELEVRVGLGYGSYQHGKDQLIVLPLRLPVKIFSGIAPPPALLERMLNAASQEPVLPPRPNSHAGFPHSPIDSPGAHQYPSPQQGQYLAPAGPSIAQPYQGSAPHSGAAPGYDDAPPSYEDAIASDMPPIDGPRRDYAPPPPAEGASTFAIDQKR</sequence>
<dbReference type="EMBL" id="MU006095">
    <property type="protein sequence ID" value="KAF2839389.1"/>
    <property type="molecule type" value="Genomic_DNA"/>
</dbReference>
<dbReference type="InterPro" id="IPR014756">
    <property type="entry name" value="Ig_E-set"/>
</dbReference>
<dbReference type="PANTHER" id="PTHR11188">
    <property type="entry name" value="ARRESTIN DOMAIN CONTAINING PROTEIN"/>
    <property type="match status" value="1"/>
</dbReference>
<feature type="region of interest" description="Disordered" evidence="1">
    <location>
        <begin position="186"/>
        <end position="248"/>
    </location>
</feature>
<feature type="compositionally biased region" description="Low complexity" evidence="1">
    <location>
        <begin position="231"/>
        <end position="248"/>
    </location>
</feature>
<evidence type="ECO:0000313" key="3">
    <source>
        <dbReference type="EMBL" id="KAF2839389.1"/>
    </source>
</evidence>
<reference evidence="3" key="1">
    <citation type="journal article" date="2020" name="Stud. Mycol.">
        <title>101 Dothideomycetes genomes: a test case for predicting lifestyles and emergence of pathogens.</title>
        <authorList>
            <person name="Haridas S."/>
            <person name="Albert R."/>
            <person name="Binder M."/>
            <person name="Bloem J."/>
            <person name="Labutti K."/>
            <person name="Salamov A."/>
            <person name="Andreopoulos B."/>
            <person name="Baker S."/>
            <person name="Barry K."/>
            <person name="Bills G."/>
            <person name="Bluhm B."/>
            <person name="Cannon C."/>
            <person name="Castanera R."/>
            <person name="Culley D."/>
            <person name="Daum C."/>
            <person name="Ezra D."/>
            <person name="Gonzalez J."/>
            <person name="Henrissat B."/>
            <person name="Kuo A."/>
            <person name="Liang C."/>
            <person name="Lipzen A."/>
            <person name="Lutzoni F."/>
            <person name="Magnuson J."/>
            <person name="Mondo S."/>
            <person name="Nolan M."/>
            <person name="Ohm R."/>
            <person name="Pangilinan J."/>
            <person name="Park H.-J."/>
            <person name="Ramirez L."/>
            <person name="Alfaro M."/>
            <person name="Sun H."/>
            <person name="Tritt A."/>
            <person name="Yoshinaga Y."/>
            <person name="Zwiers L.-H."/>
            <person name="Turgeon B."/>
            <person name="Goodwin S."/>
            <person name="Spatafora J."/>
            <person name="Crous P."/>
            <person name="Grigoriev I."/>
        </authorList>
    </citation>
    <scope>NUCLEOTIDE SEQUENCE</scope>
    <source>
        <strain evidence="3">CBS 101060</strain>
    </source>
</reference>
<feature type="compositionally biased region" description="Basic and acidic residues" evidence="1">
    <location>
        <begin position="192"/>
        <end position="202"/>
    </location>
</feature>
<dbReference type="InterPro" id="IPR011021">
    <property type="entry name" value="Arrestin-like_N"/>
</dbReference>
<dbReference type="GO" id="GO:0031625">
    <property type="term" value="F:ubiquitin protein ligase binding"/>
    <property type="evidence" value="ECO:0007669"/>
    <property type="project" value="TreeGrafter"/>
</dbReference>
<dbReference type="GO" id="GO:0030674">
    <property type="term" value="F:protein-macromolecule adaptor activity"/>
    <property type="evidence" value="ECO:0007669"/>
    <property type="project" value="TreeGrafter"/>
</dbReference>
<comment type="caution">
    <text evidence="3">The sequence shown here is derived from an EMBL/GenBank/DDBJ whole genome shotgun (WGS) entry which is preliminary data.</text>
</comment>
<name>A0A9P4SBJ3_9PEZI</name>
<dbReference type="Pfam" id="PF00339">
    <property type="entry name" value="Arrestin_N"/>
    <property type="match status" value="1"/>
</dbReference>
<accession>A0A9P4SBJ3</accession>
<feature type="region of interest" description="Disordered" evidence="1">
    <location>
        <begin position="424"/>
        <end position="526"/>
    </location>
</feature>
<dbReference type="GO" id="GO:0070086">
    <property type="term" value="P:ubiquitin-dependent endocytosis"/>
    <property type="evidence" value="ECO:0007669"/>
    <property type="project" value="TreeGrafter"/>
</dbReference>
<gene>
    <name evidence="3" type="ORF">M501DRAFT_933365</name>
</gene>
<evidence type="ECO:0000313" key="4">
    <source>
        <dbReference type="Proteomes" id="UP000799429"/>
    </source>
</evidence>
<feature type="domain" description="Arrestin-like N-terminal" evidence="2">
    <location>
        <begin position="3"/>
        <end position="115"/>
    </location>
</feature>
<dbReference type="GO" id="GO:0005829">
    <property type="term" value="C:cytosol"/>
    <property type="evidence" value="ECO:0007669"/>
    <property type="project" value="TreeGrafter"/>
</dbReference>
<dbReference type="CDD" id="cd22952">
    <property type="entry name" value="ART10-like"/>
    <property type="match status" value="1"/>
</dbReference>
<dbReference type="Proteomes" id="UP000799429">
    <property type="component" value="Unassembled WGS sequence"/>
</dbReference>
<organism evidence="3 4">
    <name type="scientific">Patellaria atrata CBS 101060</name>
    <dbReference type="NCBI Taxonomy" id="1346257"/>
    <lineage>
        <taxon>Eukaryota</taxon>
        <taxon>Fungi</taxon>
        <taxon>Dikarya</taxon>
        <taxon>Ascomycota</taxon>
        <taxon>Pezizomycotina</taxon>
        <taxon>Dothideomycetes</taxon>
        <taxon>Dothideomycetes incertae sedis</taxon>
        <taxon>Patellariales</taxon>
        <taxon>Patellariaceae</taxon>
        <taxon>Patellaria</taxon>
    </lineage>
</organism>
<dbReference type="SUPFAM" id="SSF81296">
    <property type="entry name" value="E set domains"/>
    <property type="match status" value="1"/>
</dbReference>
<dbReference type="GO" id="GO:0005886">
    <property type="term" value="C:plasma membrane"/>
    <property type="evidence" value="ECO:0007669"/>
    <property type="project" value="TreeGrafter"/>
</dbReference>
<dbReference type="InterPro" id="IPR050357">
    <property type="entry name" value="Arrestin_domain-protein"/>
</dbReference>
<evidence type="ECO:0000256" key="1">
    <source>
        <dbReference type="SAM" id="MobiDB-lite"/>
    </source>
</evidence>
<dbReference type="InterPro" id="IPR014752">
    <property type="entry name" value="Arrestin-like_C"/>
</dbReference>
<dbReference type="AlphaFoldDB" id="A0A9P4SBJ3"/>
<proteinExistence type="predicted"/>
<dbReference type="PANTHER" id="PTHR11188:SF166">
    <property type="entry name" value="ARRESTIN (OR S-ANTIGEN), N-TERMINAL DOMAIN PROTEIN (AFU_ORTHOLOGUE AFUA_7G02050)"/>
    <property type="match status" value="1"/>
</dbReference>